<protein>
    <submittedName>
        <fullName evidence="1">Uncharacterized protein</fullName>
    </submittedName>
</protein>
<comment type="caution">
    <text evidence="1">The sequence shown here is derived from an EMBL/GenBank/DDBJ whole genome shotgun (WGS) entry which is preliminary data.</text>
</comment>
<evidence type="ECO:0000313" key="2">
    <source>
        <dbReference type="Proteomes" id="UP000078046"/>
    </source>
</evidence>
<accession>A0A177AW29</accession>
<gene>
    <name evidence="1" type="ORF">A3Q56_06573</name>
</gene>
<organism evidence="1 2">
    <name type="scientific">Intoshia linei</name>
    <dbReference type="NCBI Taxonomy" id="1819745"/>
    <lineage>
        <taxon>Eukaryota</taxon>
        <taxon>Metazoa</taxon>
        <taxon>Spiralia</taxon>
        <taxon>Lophotrochozoa</taxon>
        <taxon>Mesozoa</taxon>
        <taxon>Orthonectida</taxon>
        <taxon>Rhopaluridae</taxon>
        <taxon>Intoshia</taxon>
    </lineage>
</organism>
<dbReference type="AlphaFoldDB" id="A0A177AW29"/>
<keyword evidence="2" id="KW-1185">Reference proteome</keyword>
<proteinExistence type="predicted"/>
<dbReference type="EMBL" id="LWCA01001174">
    <property type="protein sequence ID" value="OAF65722.1"/>
    <property type="molecule type" value="Genomic_DNA"/>
</dbReference>
<name>A0A177AW29_9BILA</name>
<evidence type="ECO:0000313" key="1">
    <source>
        <dbReference type="EMBL" id="OAF65722.1"/>
    </source>
</evidence>
<dbReference type="Proteomes" id="UP000078046">
    <property type="component" value="Unassembled WGS sequence"/>
</dbReference>
<sequence length="83" mass="9177">MIKFKIPSKPEIDVRMTLGSQAKKIKDMIDDDLNLLRKMKQSENSRSLKGFNNSINNSAVGTAAHNLRSTASGCHIFGLICLN</sequence>
<reference evidence="1 2" key="1">
    <citation type="submission" date="2016-04" db="EMBL/GenBank/DDBJ databases">
        <title>The genome of Intoshia linei affirms orthonectids as highly simplified spiralians.</title>
        <authorList>
            <person name="Mikhailov K.V."/>
            <person name="Slusarev G.S."/>
            <person name="Nikitin M.A."/>
            <person name="Logacheva M.D."/>
            <person name="Penin A."/>
            <person name="Aleoshin V."/>
            <person name="Panchin Y.V."/>
        </authorList>
    </citation>
    <scope>NUCLEOTIDE SEQUENCE [LARGE SCALE GENOMIC DNA]</scope>
    <source>
        <strain evidence="1">Intl2013</strain>
        <tissue evidence="1">Whole animal</tissue>
    </source>
</reference>